<dbReference type="Pfam" id="PF00873">
    <property type="entry name" value="ACR_tran"/>
    <property type="match status" value="1"/>
</dbReference>
<dbReference type="Gene3D" id="3.30.70.1430">
    <property type="entry name" value="Multidrug efflux transporter AcrB pore domain"/>
    <property type="match status" value="2"/>
</dbReference>
<dbReference type="Gene3D" id="3.30.2090.10">
    <property type="entry name" value="Multidrug efflux transporter AcrB TolC docking domain, DN and DC subdomains"/>
    <property type="match status" value="2"/>
</dbReference>
<reference evidence="2 3" key="1">
    <citation type="submission" date="2018-06" db="EMBL/GenBank/DDBJ databases">
        <authorList>
            <consortium name="Pathogen Informatics"/>
            <person name="Doyle S."/>
        </authorList>
    </citation>
    <scope>NUCLEOTIDE SEQUENCE [LARGE SCALE GENOMIC DNA]</scope>
    <source>
        <strain evidence="2 3">NCTC11190</strain>
    </source>
</reference>
<feature type="transmembrane region" description="Helical" evidence="1">
    <location>
        <begin position="364"/>
        <end position="384"/>
    </location>
</feature>
<dbReference type="OrthoDB" id="9798415at2"/>
<feature type="transmembrane region" description="Helical" evidence="1">
    <location>
        <begin position="859"/>
        <end position="880"/>
    </location>
</feature>
<gene>
    <name evidence="2" type="primary">czcA_1</name>
    <name evidence="2" type="ORF">NCTC11190_00399</name>
</gene>
<dbReference type="Proteomes" id="UP000255233">
    <property type="component" value="Unassembled WGS sequence"/>
</dbReference>
<proteinExistence type="predicted"/>
<evidence type="ECO:0000313" key="3">
    <source>
        <dbReference type="Proteomes" id="UP000255233"/>
    </source>
</evidence>
<feature type="transmembrane region" description="Helical" evidence="1">
    <location>
        <begin position="887"/>
        <end position="907"/>
    </location>
</feature>
<feature type="transmembrane region" description="Helical" evidence="1">
    <location>
        <begin position="473"/>
        <end position="494"/>
    </location>
</feature>
<dbReference type="SUPFAM" id="SSF82693">
    <property type="entry name" value="Multidrug efflux transporter AcrB pore domain, PN1, PN2, PC1 and PC2 subdomains"/>
    <property type="match status" value="2"/>
</dbReference>
<dbReference type="PANTHER" id="PTHR32063">
    <property type="match status" value="1"/>
</dbReference>
<dbReference type="GO" id="GO:0042910">
    <property type="term" value="F:xenobiotic transmembrane transporter activity"/>
    <property type="evidence" value="ECO:0007669"/>
    <property type="project" value="TreeGrafter"/>
</dbReference>
<evidence type="ECO:0000256" key="1">
    <source>
        <dbReference type="SAM" id="Phobius"/>
    </source>
</evidence>
<name>A0A379MQN9_9BACT</name>
<dbReference type="RefSeq" id="WP_027290786.1">
    <property type="nucleotide sequence ID" value="NZ_UGVL01000001.1"/>
</dbReference>
<feature type="transmembrane region" description="Helical" evidence="1">
    <location>
        <begin position="434"/>
        <end position="453"/>
    </location>
</feature>
<evidence type="ECO:0000313" key="2">
    <source>
        <dbReference type="EMBL" id="SUE33200.1"/>
    </source>
</evidence>
<protein>
    <submittedName>
        <fullName evidence="2">Cation efflux system protein CzcA</fullName>
    </submittedName>
</protein>
<keyword evidence="1" id="KW-0812">Transmembrane</keyword>
<feature type="transmembrane region" description="Helical" evidence="1">
    <location>
        <begin position="390"/>
        <end position="414"/>
    </location>
</feature>
<dbReference type="EMBL" id="UGVL01000001">
    <property type="protein sequence ID" value="SUE33200.1"/>
    <property type="molecule type" value="Genomic_DNA"/>
</dbReference>
<sequence length="1029" mass="114778">MKRNGVIESAMRYHRIMLLIVGLMVALGIYGLAVMPKQEFPPFTIRQGLIVGVYPGATSEEVEEQLAKPLERFLFTYKEVKKAKTYTLSQDGMVYAMVELNDDVRDKDEVWSKIKHGVANLKMQLPSGVLALVVNDDFGDTSALLISLQSEDKTYRELQTYLDDLEGRLRRIESVSNLRRYGLQNEQITVWFDPDKLAVYGLDQRALMVRLFAQGFTTTGGSVETGGQELPIHFAPTYDSEYEIAEQIVYSDPQGNVIRLKDVARIVREYDDPDSYVTNNGRKAVILSMEMREGNNIVQYGKEVDEVLAAFQQTLPEDVQIERIADQPKVVDESVTSFVRDLLVSIVVVIAVMMVLFPFRSAIVAATSIPISIFISIGIMYITGIPLNTATLAALIMVLGMIVDNSIIVVDAYLENLDKGMSRWYAAIASAKNYFGSIFLATLCICIIFFPLLVTMTGQFRDFLNDFPWTVTISLMVSLVLAMVFIPFLEYVLIKKGLKKREPERVRRHTMLDVVQRWYGHALDWTFRWPKLTVFGGVMTVVLAGFILLGLKVRMMPFADRDQLAVEIFLPQGGALERTEAVADSVYRALSSDERVKSVTQFVGTASPRFQATYAPNLPSKHYAQFIVNTQSVEATRSLLDEYANAWADRFPDAYVKFKQLDYQNLTTPIEVRFRGDDIAALKRAADTLMAGMRRMDELVWVHTNYEEPLPTVRVRLDPVESARLGIDRMTAQTEVAACYSGFPAGTLWEGDYPLSVVLKADERAGDEALDKIGDRYIATAIPGVSVPLRQVAAVEPAWSEGQIVRRNGVRTLSVMADVRRGHNEGEAFKAVRQLTEAQALPEGVEYEYGGSVESDAEITGPIISGISAAAFIIFLFLLLNFKKVSISVVALVSISLCLLGAAAGLWLTDTEFGLTCVLGLISLMGIIVRNAIIMFQHAEDLRVRKHIPARDAAYDAGRRRMLPIFLTSATTAVGVVPMIISRSSLWTPMGIVICFGTVVSMMLVVTVLPVTYWKIFGNVKLKKKPYEA</sequence>
<feature type="transmembrane region" description="Helical" evidence="1">
    <location>
        <begin position="987"/>
        <end position="1014"/>
    </location>
</feature>
<accession>A0A379MQN9</accession>
<feature type="transmembrane region" description="Helical" evidence="1">
    <location>
        <begin position="532"/>
        <end position="551"/>
    </location>
</feature>
<keyword evidence="1" id="KW-0472">Membrane</keyword>
<dbReference type="InterPro" id="IPR027463">
    <property type="entry name" value="AcrB_DN_DC_subdom"/>
</dbReference>
<dbReference type="InterPro" id="IPR001036">
    <property type="entry name" value="Acrflvin-R"/>
</dbReference>
<dbReference type="Gene3D" id="3.30.70.1320">
    <property type="entry name" value="Multidrug efflux transporter AcrB pore domain like"/>
    <property type="match status" value="1"/>
</dbReference>
<dbReference type="AlphaFoldDB" id="A0A379MQN9"/>
<dbReference type="PANTHER" id="PTHR32063:SF18">
    <property type="entry name" value="CATION EFFLUX SYSTEM PROTEIN"/>
    <property type="match status" value="1"/>
</dbReference>
<organism evidence="2 3">
    <name type="scientific">Rikenella microfusus</name>
    <dbReference type="NCBI Taxonomy" id="28139"/>
    <lineage>
        <taxon>Bacteria</taxon>
        <taxon>Pseudomonadati</taxon>
        <taxon>Bacteroidota</taxon>
        <taxon>Bacteroidia</taxon>
        <taxon>Bacteroidales</taxon>
        <taxon>Rikenellaceae</taxon>
        <taxon>Rikenella</taxon>
    </lineage>
</organism>
<keyword evidence="1" id="KW-1133">Transmembrane helix</keyword>
<dbReference type="SUPFAM" id="SSF82714">
    <property type="entry name" value="Multidrug efflux transporter AcrB TolC docking domain, DN and DC subdomains"/>
    <property type="match status" value="2"/>
</dbReference>
<dbReference type="GO" id="GO:0005886">
    <property type="term" value="C:plasma membrane"/>
    <property type="evidence" value="ECO:0007669"/>
    <property type="project" value="TreeGrafter"/>
</dbReference>
<dbReference type="STRING" id="880526.GCA_000427365_01044"/>
<dbReference type="SUPFAM" id="SSF82866">
    <property type="entry name" value="Multidrug efflux transporter AcrB transmembrane domain"/>
    <property type="match status" value="2"/>
</dbReference>
<keyword evidence="3" id="KW-1185">Reference proteome</keyword>
<dbReference type="Gene3D" id="3.30.70.1440">
    <property type="entry name" value="Multidrug efflux transporter AcrB pore domain"/>
    <property type="match status" value="1"/>
</dbReference>
<dbReference type="PRINTS" id="PR00702">
    <property type="entry name" value="ACRIFLAVINRP"/>
</dbReference>
<feature type="transmembrane region" description="Helical" evidence="1">
    <location>
        <begin position="913"/>
        <end position="936"/>
    </location>
</feature>
<feature type="transmembrane region" description="Helical" evidence="1">
    <location>
        <begin position="963"/>
        <end position="981"/>
    </location>
</feature>
<dbReference type="Gene3D" id="1.20.1640.10">
    <property type="entry name" value="Multidrug efflux transporter AcrB transmembrane domain"/>
    <property type="match status" value="2"/>
</dbReference>
<feature type="transmembrane region" description="Helical" evidence="1">
    <location>
        <begin position="338"/>
        <end position="357"/>
    </location>
</feature>